<dbReference type="AlphaFoldDB" id="A0AAE2DVA4"/>
<feature type="non-terminal residue" evidence="1">
    <location>
        <position position="96"/>
    </location>
</feature>
<evidence type="ECO:0000313" key="2">
    <source>
        <dbReference type="Proteomes" id="UP000032086"/>
    </source>
</evidence>
<reference evidence="1 2" key="1">
    <citation type="submission" date="2014-12" db="EMBL/GenBank/DDBJ databases">
        <title>16Stimator: statistical estimation of ribosomal gene copy numbers from draft genome assemblies.</title>
        <authorList>
            <person name="Perisin M.A."/>
            <person name="Vetter M."/>
            <person name="Gilbert J.A."/>
            <person name="Bergelson J."/>
        </authorList>
    </citation>
    <scope>NUCLEOTIDE SEQUENCE [LARGE SCALE GENOMIC DNA]</scope>
    <source>
        <strain evidence="1 2">MEP34</strain>
    </source>
</reference>
<organism evidence="1 2">
    <name type="scientific">Pseudomonas fluorescens</name>
    <dbReference type="NCBI Taxonomy" id="294"/>
    <lineage>
        <taxon>Bacteria</taxon>
        <taxon>Pseudomonadati</taxon>
        <taxon>Pseudomonadota</taxon>
        <taxon>Gammaproteobacteria</taxon>
        <taxon>Pseudomonadales</taxon>
        <taxon>Pseudomonadaceae</taxon>
        <taxon>Pseudomonas</taxon>
    </lineage>
</organism>
<gene>
    <name evidence="1" type="ORF">RU10_25890</name>
</gene>
<dbReference type="EMBL" id="JXQY01000058">
    <property type="protein sequence ID" value="KIP87838.1"/>
    <property type="molecule type" value="Genomic_DNA"/>
</dbReference>
<proteinExistence type="predicted"/>
<name>A0AAE2DVA4_PSEFL</name>
<feature type="non-terminal residue" evidence="1">
    <location>
        <position position="1"/>
    </location>
</feature>
<comment type="caution">
    <text evidence="1">The sequence shown here is derived from an EMBL/GenBank/DDBJ whole genome shotgun (WGS) entry which is preliminary data.</text>
</comment>
<sequence>LGTMSKLNQTHAIRESIHADILQIGEPRQELPEPAVDGVVSGVLPSDTNGTTLTVNYLKTVKGDIVTRAWEGSITGVNSDRVELSSFTAGQPVAFP</sequence>
<protein>
    <submittedName>
        <fullName evidence="1">Uncharacterized protein</fullName>
    </submittedName>
</protein>
<evidence type="ECO:0000313" key="1">
    <source>
        <dbReference type="EMBL" id="KIP87838.1"/>
    </source>
</evidence>
<dbReference type="RefSeq" id="WP_042610744.1">
    <property type="nucleotide sequence ID" value="NZ_JXQY01000058.1"/>
</dbReference>
<accession>A0AAE2DVA4</accession>
<dbReference type="Proteomes" id="UP000032086">
    <property type="component" value="Unassembled WGS sequence"/>
</dbReference>